<evidence type="ECO:0000313" key="1">
    <source>
        <dbReference type="EMBL" id="EFJ13832.1"/>
    </source>
</evidence>
<proteinExistence type="predicted"/>
<dbReference type="InterPro" id="IPR027417">
    <property type="entry name" value="P-loop_NTPase"/>
</dbReference>
<organism evidence="2">
    <name type="scientific">Selaginella moellendorffii</name>
    <name type="common">Spikemoss</name>
    <dbReference type="NCBI Taxonomy" id="88036"/>
    <lineage>
        <taxon>Eukaryota</taxon>
        <taxon>Viridiplantae</taxon>
        <taxon>Streptophyta</taxon>
        <taxon>Embryophyta</taxon>
        <taxon>Tracheophyta</taxon>
        <taxon>Lycopodiopsida</taxon>
        <taxon>Selaginellales</taxon>
        <taxon>Selaginellaceae</taxon>
        <taxon>Selaginella</taxon>
    </lineage>
</organism>
<gene>
    <name evidence="1" type="ORF">SELMODRAFT_424070</name>
</gene>
<dbReference type="HOGENOM" id="CLU_1144224_0_0_1"/>
<dbReference type="Gene3D" id="3.40.50.300">
    <property type="entry name" value="P-loop containing nucleotide triphosphate hydrolases"/>
    <property type="match status" value="1"/>
</dbReference>
<accession>D8SNQ0</accession>
<dbReference type="InParanoid" id="D8SNQ0"/>
<dbReference type="Proteomes" id="UP000001514">
    <property type="component" value="Unassembled WGS sequence"/>
</dbReference>
<protein>
    <recommendedName>
        <fullName evidence="3">ATPase domain-containing protein</fullName>
    </recommendedName>
</protein>
<dbReference type="KEGG" id="smo:SELMODRAFT_424070"/>
<name>D8SNQ0_SELML</name>
<dbReference type="PANTHER" id="PTHR37096">
    <property type="entry name" value="YALI0E33429P"/>
    <property type="match status" value="1"/>
</dbReference>
<evidence type="ECO:0008006" key="3">
    <source>
        <dbReference type="Google" id="ProtNLM"/>
    </source>
</evidence>
<sequence length="243" mass="27332">MEIAKVDKLLQPSVFGDAGKVVTILGPKDSGKTAVIREFRRRQSLGLVSGVSSYIHLRQSYNLSPANFANTLWTSLGQSLGQKIDADANMKTLKHQIGCKSWGIDIDDKLFKVTTPQRTALHSRERADAMAMVFEALPHYCMDVVRDFLNGYTGGFPTAFIDEANVLQYWHSREMDELMRQIVSGIDHMLDVQGHRTRSVTIGNFPKDESLAFVGQQAGPERLAKVQVLWDEVFDHIEFCEQD</sequence>
<dbReference type="Gramene" id="EFJ13832">
    <property type="protein sequence ID" value="EFJ13832"/>
    <property type="gene ID" value="SELMODRAFT_424070"/>
</dbReference>
<reference evidence="1 2" key="1">
    <citation type="journal article" date="2011" name="Science">
        <title>The Selaginella genome identifies genetic changes associated with the evolution of vascular plants.</title>
        <authorList>
            <person name="Banks J.A."/>
            <person name="Nishiyama T."/>
            <person name="Hasebe M."/>
            <person name="Bowman J.L."/>
            <person name="Gribskov M."/>
            <person name="dePamphilis C."/>
            <person name="Albert V.A."/>
            <person name="Aono N."/>
            <person name="Aoyama T."/>
            <person name="Ambrose B.A."/>
            <person name="Ashton N.W."/>
            <person name="Axtell M.J."/>
            <person name="Barker E."/>
            <person name="Barker M.S."/>
            <person name="Bennetzen J.L."/>
            <person name="Bonawitz N.D."/>
            <person name="Chapple C."/>
            <person name="Cheng C."/>
            <person name="Correa L.G."/>
            <person name="Dacre M."/>
            <person name="DeBarry J."/>
            <person name="Dreyer I."/>
            <person name="Elias M."/>
            <person name="Engstrom E.M."/>
            <person name="Estelle M."/>
            <person name="Feng L."/>
            <person name="Finet C."/>
            <person name="Floyd S.K."/>
            <person name="Frommer W.B."/>
            <person name="Fujita T."/>
            <person name="Gramzow L."/>
            <person name="Gutensohn M."/>
            <person name="Harholt J."/>
            <person name="Hattori M."/>
            <person name="Heyl A."/>
            <person name="Hirai T."/>
            <person name="Hiwatashi Y."/>
            <person name="Ishikawa M."/>
            <person name="Iwata M."/>
            <person name="Karol K.G."/>
            <person name="Koehler B."/>
            <person name="Kolukisaoglu U."/>
            <person name="Kubo M."/>
            <person name="Kurata T."/>
            <person name="Lalonde S."/>
            <person name="Li K."/>
            <person name="Li Y."/>
            <person name="Litt A."/>
            <person name="Lyons E."/>
            <person name="Manning G."/>
            <person name="Maruyama T."/>
            <person name="Michael T.P."/>
            <person name="Mikami K."/>
            <person name="Miyazaki S."/>
            <person name="Morinaga S."/>
            <person name="Murata T."/>
            <person name="Mueller-Roeber B."/>
            <person name="Nelson D.R."/>
            <person name="Obara M."/>
            <person name="Oguri Y."/>
            <person name="Olmstead R.G."/>
            <person name="Onodera N."/>
            <person name="Petersen B.L."/>
            <person name="Pils B."/>
            <person name="Prigge M."/>
            <person name="Rensing S.A."/>
            <person name="Riano-Pachon D.M."/>
            <person name="Roberts A.W."/>
            <person name="Sato Y."/>
            <person name="Scheller H.V."/>
            <person name="Schulz B."/>
            <person name="Schulz C."/>
            <person name="Shakirov E.V."/>
            <person name="Shibagaki N."/>
            <person name="Shinohara N."/>
            <person name="Shippen D.E."/>
            <person name="Soerensen I."/>
            <person name="Sotooka R."/>
            <person name="Sugimoto N."/>
            <person name="Sugita M."/>
            <person name="Sumikawa N."/>
            <person name="Tanurdzic M."/>
            <person name="Theissen G."/>
            <person name="Ulvskov P."/>
            <person name="Wakazuki S."/>
            <person name="Weng J.K."/>
            <person name="Willats W.W."/>
            <person name="Wipf D."/>
            <person name="Wolf P.G."/>
            <person name="Yang L."/>
            <person name="Zimmer A.D."/>
            <person name="Zhu Q."/>
            <person name="Mitros T."/>
            <person name="Hellsten U."/>
            <person name="Loque D."/>
            <person name="Otillar R."/>
            <person name="Salamov A."/>
            <person name="Schmutz J."/>
            <person name="Shapiro H."/>
            <person name="Lindquist E."/>
            <person name="Lucas S."/>
            <person name="Rokhsar D."/>
            <person name="Grigoriev I.V."/>
        </authorList>
    </citation>
    <scope>NUCLEOTIDE SEQUENCE [LARGE SCALE GENOMIC DNA]</scope>
</reference>
<keyword evidence="2" id="KW-1185">Reference proteome</keyword>
<dbReference type="PANTHER" id="PTHR37096:SF1">
    <property type="entry name" value="AAA+ ATPASE DOMAIN-CONTAINING PROTEIN"/>
    <property type="match status" value="1"/>
</dbReference>
<dbReference type="EMBL" id="GL377630">
    <property type="protein sequence ID" value="EFJ13832.1"/>
    <property type="molecule type" value="Genomic_DNA"/>
</dbReference>
<dbReference type="InterPro" id="IPR051667">
    <property type="entry name" value="Archaeal_ATPase_domain"/>
</dbReference>
<evidence type="ECO:0000313" key="2">
    <source>
        <dbReference type="Proteomes" id="UP000001514"/>
    </source>
</evidence>
<dbReference type="AlphaFoldDB" id="D8SNQ0"/>